<sequence>MTNIQTHPALGPLTGACLLSAFLAWNTSNVGPLATLVFLGASTIGSFGLWVIVFAGSARISRKTGTDKHTSSFIFGNKNSASKQRKQWKKEQKRR</sequence>
<evidence type="ECO:0000313" key="4">
    <source>
        <dbReference type="Proteomes" id="UP000076761"/>
    </source>
</evidence>
<evidence type="ECO:0000313" key="3">
    <source>
        <dbReference type="EMBL" id="KZT26528.1"/>
    </source>
</evidence>
<accession>A0A165TDX8</accession>
<keyword evidence="2" id="KW-0812">Transmembrane</keyword>
<keyword evidence="4" id="KW-1185">Reference proteome</keyword>
<organism evidence="3 4">
    <name type="scientific">Neolentinus lepideus HHB14362 ss-1</name>
    <dbReference type="NCBI Taxonomy" id="1314782"/>
    <lineage>
        <taxon>Eukaryota</taxon>
        <taxon>Fungi</taxon>
        <taxon>Dikarya</taxon>
        <taxon>Basidiomycota</taxon>
        <taxon>Agaricomycotina</taxon>
        <taxon>Agaricomycetes</taxon>
        <taxon>Gloeophyllales</taxon>
        <taxon>Gloeophyllaceae</taxon>
        <taxon>Neolentinus</taxon>
    </lineage>
</organism>
<keyword evidence="2" id="KW-1133">Transmembrane helix</keyword>
<dbReference type="PANTHER" id="PTHR39605:SF1">
    <property type="entry name" value="MAJOR FACILITATOR SUPERFAMILY (MFS) PROFILE DOMAIN-CONTAINING PROTEIN"/>
    <property type="match status" value="1"/>
</dbReference>
<evidence type="ECO:0000256" key="2">
    <source>
        <dbReference type="SAM" id="Phobius"/>
    </source>
</evidence>
<dbReference type="EMBL" id="KV425566">
    <property type="protein sequence ID" value="KZT26528.1"/>
    <property type="molecule type" value="Genomic_DNA"/>
</dbReference>
<name>A0A165TDX8_9AGAM</name>
<dbReference type="Proteomes" id="UP000076761">
    <property type="component" value="Unassembled WGS sequence"/>
</dbReference>
<dbReference type="STRING" id="1314782.A0A165TDX8"/>
<keyword evidence="2" id="KW-0472">Membrane</keyword>
<dbReference type="PANTHER" id="PTHR39605">
    <property type="entry name" value="MAJOR FACILITATOR SUPERFAMILY (MFS) PROFILE DOMAIN-CONTAINING PROTEIN"/>
    <property type="match status" value="1"/>
</dbReference>
<protein>
    <submittedName>
        <fullName evidence="3">Uncharacterized protein</fullName>
    </submittedName>
</protein>
<evidence type="ECO:0000256" key="1">
    <source>
        <dbReference type="SAM" id="MobiDB-lite"/>
    </source>
</evidence>
<feature type="compositionally biased region" description="Polar residues" evidence="1">
    <location>
        <begin position="71"/>
        <end position="82"/>
    </location>
</feature>
<reference evidence="3 4" key="1">
    <citation type="journal article" date="2016" name="Mol. Biol. Evol.">
        <title>Comparative Genomics of Early-Diverging Mushroom-Forming Fungi Provides Insights into the Origins of Lignocellulose Decay Capabilities.</title>
        <authorList>
            <person name="Nagy L.G."/>
            <person name="Riley R."/>
            <person name="Tritt A."/>
            <person name="Adam C."/>
            <person name="Daum C."/>
            <person name="Floudas D."/>
            <person name="Sun H."/>
            <person name="Yadav J.S."/>
            <person name="Pangilinan J."/>
            <person name="Larsson K.H."/>
            <person name="Matsuura K."/>
            <person name="Barry K."/>
            <person name="Labutti K."/>
            <person name="Kuo R."/>
            <person name="Ohm R.A."/>
            <person name="Bhattacharya S.S."/>
            <person name="Shirouzu T."/>
            <person name="Yoshinaga Y."/>
            <person name="Martin F.M."/>
            <person name="Grigoriev I.V."/>
            <person name="Hibbett D.S."/>
        </authorList>
    </citation>
    <scope>NUCLEOTIDE SEQUENCE [LARGE SCALE GENOMIC DNA]</scope>
    <source>
        <strain evidence="3 4">HHB14362 ss-1</strain>
    </source>
</reference>
<dbReference type="AlphaFoldDB" id="A0A165TDX8"/>
<gene>
    <name evidence="3" type="ORF">NEOLEDRAFT_1132039</name>
</gene>
<dbReference type="InParanoid" id="A0A165TDX8"/>
<proteinExistence type="predicted"/>
<feature type="transmembrane region" description="Helical" evidence="2">
    <location>
        <begin position="34"/>
        <end position="55"/>
    </location>
</feature>
<feature type="region of interest" description="Disordered" evidence="1">
    <location>
        <begin position="62"/>
        <end position="95"/>
    </location>
</feature>
<feature type="compositionally biased region" description="Basic residues" evidence="1">
    <location>
        <begin position="83"/>
        <end position="95"/>
    </location>
</feature>